<keyword evidence="10" id="KW-1185">Reference proteome</keyword>
<dbReference type="PANTHER" id="PTHR14240:SF1">
    <property type="entry name" value="PROTEIN FANTOM-RELATED"/>
    <property type="match status" value="1"/>
</dbReference>
<feature type="domain" description="RPGR-interacting protein 1 first C2" evidence="8">
    <location>
        <begin position="199"/>
        <end position="345"/>
    </location>
</feature>
<evidence type="ECO:0000256" key="3">
    <source>
        <dbReference type="ARBA" id="ARBA00023054"/>
    </source>
</evidence>
<dbReference type="KEGG" id="ipu:108256431"/>
<evidence type="ECO:0000313" key="12">
    <source>
        <dbReference type="RefSeq" id="XP_047006285.1"/>
    </source>
</evidence>
<comment type="similarity">
    <text evidence="2">Belongs to the RPGRIP1 family.</text>
</comment>
<dbReference type="GO" id="GO:0005856">
    <property type="term" value="C:cytoskeleton"/>
    <property type="evidence" value="ECO:0007669"/>
    <property type="project" value="UniProtKB-ARBA"/>
</dbReference>
<evidence type="ECO:0000256" key="5">
    <source>
        <dbReference type="ARBA" id="ARBA00023273"/>
    </source>
</evidence>
<keyword evidence="5" id="KW-0966">Cell projection</keyword>
<dbReference type="SUPFAM" id="SSF49562">
    <property type="entry name" value="C2 domain (Calcium/lipid-binding domain, CaLB)"/>
    <property type="match status" value="2"/>
</dbReference>
<dbReference type="Pfam" id="PF11618">
    <property type="entry name" value="C2-C2_1"/>
    <property type="match status" value="1"/>
</dbReference>
<evidence type="ECO:0000256" key="4">
    <source>
        <dbReference type="ARBA" id="ARBA00023069"/>
    </source>
</evidence>
<evidence type="ECO:0000259" key="9">
    <source>
        <dbReference type="Pfam" id="PF18111"/>
    </source>
</evidence>
<dbReference type="RefSeq" id="XP_047006285.1">
    <property type="nucleotide sequence ID" value="XM_047150329.2"/>
</dbReference>
<dbReference type="OrthoDB" id="2133912at2759"/>
<name>A0A979EB84_ICTPU</name>
<proteinExistence type="inferred from homology"/>
<protein>
    <submittedName>
        <fullName evidence="11 12">X-linked retinitis pigmentosa GTPase regulator-interacting protein 1 isoform X1</fullName>
    </submittedName>
</protein>
<evidence type="ECO:0000256" key="7">
    <source>
        <dbReference type="SAM" id="MobiDB-lite"/>
    </source>
</evidence>
<accession>A0A979EB84</accession>
<feature type="region of interest" description="Disordered" evidence="7">
    <location>
        <begin position="649"/>
        <end position="687"/>
    </location>
</feature>
<evidence type="ECO:0000259" key="8">
    <source>
        <dbReference type="Pfam" id="PF11618"/>
    </source>
</evidence>
<keyword evidence="3 6" id="KW-0175">Coiled coil</keyword>
<feature type="coiled-coil region" evidence="6">
    <location>
        <begin position="10"/>
        <end position="44"/>
    </location>
</feature>
<reference evidence="11 12" key="2">
    <citation type="submission" date="2025-04" db="UniProtKB">
        <authorList>
            <consortium name="RefSeq"/>
        </authorList>
    </citation>
    <scope>IDENTIFICATION</scope>
    <source>
        <tissue evidence="11 12">Blood</tissue>
    </source>
</reference>
<evidence type="ECO:0000256" key="1">
    <source>
        <dbReference type="ARBA" id="ARBA00004138"/>
    </source>
</evidence>
<dbReference type="GO" id="GO:1905515">
    <property type="term" value="P:non-motile cilium assembly"/>
    <property type="evidence" value="ECO:0007669"/>
    <property type="project" value="TreeGrafter"/>
</dbReference>
<feature type="compositionally biased region" description="Polar residues" evidence="7">
    <location>
        <begin position="649"/>
        <end position="667"/>
    </location>
</feature>
<dbReference type="InterPro" id="IPR031139">
    <property type="entry name" value="RPGRIP1_fam"/>
</dbReference>
<dbReference type="InterPro" id="IPR021656">
    <property type="entry name" value="C2-C2_1"/>
</dbReference>
<dbReference type="GeneID" id="108256431"/>
<dbReference type="InterPro" id="IPR041091">
    <property type="entry name" value="RPGRIP1_C"/>
</dbReference>
<evidence type="ECO:0000313" key="10">
    <source>
        <dbReference type="Proteomes" id="UP000221080"/>
    </source>
</evidence>
<sequence length="889" mass="101742">MERAQERAMTTALREKRDFLEQEVLQYRQNVTSLQERLDRVSKDFHMDVEDLHEVLMQIKVFRLQHENCKGLTVLVSNEKVKDPSQELAALQASHAETILELQKTRELLVMQHKLNSDLQADMKTEKKRSEREREWKMEVTEKDKLLKNRAFQINSLQSQLRELTYHPRNNNKIIPQQYTWTGVDQEVVQTMEGNTILNQLQDGGSLLEINLIGATFTPVGLRLMRQQISGTSGPHELVTFCTYTFLDFEMHSTPLVSGTQPNYGFTSYYVLTGHSPTKFEVQGVFAHVEVHQALGGVQFITQGRASIPLIQTLQHRGEKVKGKVNITGSKGDMIGVLEFWVRLFSEVEPKDIHTDMAHRMTEKMLDSMTDQLPIDKALYWSHIQPEELFEYGGGLSNELLVVLKRCVGVCWQGFHTDAYLIHRLYDLPLRYTPKVPSCTDPVFSDSTTYPLAVTADLIEYLKVSSLWVYMIDDSECQPPTTYLAKTPVPLQALITGRPIKGCYVLRDPAGIPRGIVSVHIQWRYPFQSPEALFRPTQKWKIERDGKWLKNVEDKTQASPRSIAKLRVVSEPFPSTLGTRQEIQPTQYASLSQARLSHPEPSNLLLKMHRPAGSQQPQFPAHKSTPREPVAKWIQFPIYNQTCHRRSFNNSLNMRDSDQTSASTKQMSSRHHSQEHKEKGEEESHDVILRDQMDSEVLESSESIKSSDSDVIIHQPQRHVKEGNRLKVEILSLLLDPSSSVALDQAVQQVYVEYRLLGIPMETTETPMSLQKPTEGEEIHFNFSRVIYVDSMEAAPLRQYLYTILERTDTKQGRLKFTVVSEPLNEEEECVEIGHAYLDLQELLLTGNDVIESQIDIVRIDGDQEVVGRLRVSLEAAQALTGISWEYPN</sequence>
<evidence type="ECO:0000256" key="2">
    <source>
        <dbReference type="ARBA" id="ARBA00006042"/>
    </source>
</evidence>
<feature type="compositionally biased region" description="Basic and acidic residues" evidence="7">
    <location>
        <begin position="675"/>
        <end position="687"/>
    </location>
</feature>
<dbReference type="AlphaFoldDB" id="A0A979EB84"/>
<dbReference type="Proteomes" id="UP000221080">
    <property type="component" value="Chromosome 23"/>
</dbReference>
<dbReference type="Gene3D" id="2.60.40.150">
    <property type="entry name" value="C2 domain"/>
    <property type="match status" value="3"/>
</dbReference>
<feature type="domain" description="RPGRIP1 C-terminal" evidence="9">
    <location>
        <begin position="724"/>
        <end position="886"/>
    </location>
</feature>
<dbReference type="GO" id="GO:0046548">
    <property type="term" value="P:retinal rod cell development"/>
    <property type="evidence" value="ECO:0007669"/>
    <property type="project" value="TreeGrafter"/>
</dbReference>
<dbReference type="CTD" id="57096"/>
<reference evidence="10" key="1">
    <citation type="journal article" date="2016" name="Nat. Commun.">
        <title>The channel catfish genome sequence provides insights into the evolution of scale formation in teleosts.</title>
        <authorList>
            <person name="Liu Z."/>
            <person name="Liu S."/>
            <person name="Yao J."/>
            <person name="Bao L."/>
            <person name="Zhang J."/>
            <person name="Li Y."/>
            <person name="Jiang C."/>
            <person name="Sun L."/>
            <person name="Wang R."/>
            <person name="Zhang Y."/>
            <person name="Zhou T."/>
            <person name="Zeng Q."/>
            <person name="Fu Q."/>
            <person name="Gao S."/>
            <person name="Li N."/>
            <person name="Koren S."/>
            <person name="Jiang Y."/>
            <person name="Zimin A."/>
            <person name="Xu P."/>
            <person name="Phillippy A.M."/>
            <person name="Geng X."/>
            <person name="Song L."/>
            <person name="Sun F."/>
            <person name="Li C."/>
            <person name="Wang X."/>
            <person name="Chen A."/>
            <person name="Jin Y."/>
            <person name="Yuan Z."/>
            <person name="Yang Y."/>
            <person name="Tan S."/>
            <person name="Peatman E."/>
            <person name="Lu J."/>
            <person name="Qin Z."/>
            <person name="Dunham R."/>
            <person name="Li Z."/>
            <person name="Sonstegard T."/>
            <person name="Feng J."/>
            <person name="Danzmann R.G."/>
            <person name="Schroeder S."/>
            <person name="Scheffler B."/>
            <person name="Duke M.V."/>
            <person name="Ballard L."/>
            <person name="Kucuktas H."/>
            <person name="Kaltenboeck L."/>
            <person name="Liu H."/>
            <person name="Armbruster J."/>
            <person name="Xie Y."/>
            <person name="Kirby M.L."/>
            <person name="Tian Y."/>
            <person name="Flanagan M.E."/>
            <person name="Mu W."/>
            <person name="Waldbieser G.C."/>
        </authorList>
    </citation>
    <scope>NUCLEOTIDE SEQUENCE [LARGE SCALE GENOMIC DNA]</scope>
    <source>
        <strain evidence="10">SDA103</strain>
    </source>
</reference>
<comment type="subcellular location">
    <subcellularLocation>
        <location evidence="1">Cell projection</location>
        <location evidence="1">Cilium</location>
    </subcellularLocation>
</comment>
<gene>
    <name evidence="11 12" type="primary">rpgrip1</name>
</gene>
<organism evidence="10 11">
    <name type="scientific">Ictalurus punctatus</name>
    <name type="common">Channel catfish</name>
    <name type="synonym">Silurus punctatus</name>
    <dbReference type="NCBI Taxonomy" id="7998"/>
    <lineage>
        <taxon>Eukaryota</taxon>
        <taxon>Metazoa</taxon>
        <taxon>Chordata</taxon>
        <taxon>Craniata</taxon>
        <taxon>Vertebrata</taxon>
        <taxon>Euteleostomi</taxon>
        <taxon>Actinopterygii</taxon>
        <taxon>Neopterygii</taxon>
        <taxon>Teleostei</taxon>
        <taxon>Ostariophysi</taxon>
        <taxon>Siluriformes</taxon>
        <taxon>Ictaluridae</taxon>
        <taxon>Ictalurus</taxon>
    </lineage>
</organism>
<dbReference type="GO" id="GO:0032391">
    <property type="term" value="C:photoreceptor connecting cilium"/>
    <property type="evidence" value="ECO:0007669"/>
    <property type="project" value="TreeGrafter"/>
</dbReference>
<dbReference type="PANTHER" id="PTHR14240">
    <property type="entry name" value="RETINITIS PIGMENTOSA GTPASE REGULATOR-INTERACTING PROTEIN"/>
    <property type="match status" value="1"/>
</dbReference>
<dbReference type="InterPro" id="IPR035892">
    <property type="entry name" value="C2_domain_sf"/>
</dbReference>
<dbReference type="Pfam" id="PF18111">
    <property type="entry name" value="RPGR1_C"/>
    <property type="match status" value="1"/>
</dbReference>
<dbReference type="RefSeq" id="XP_047006284.1">
    <property type="nucleotide sequence ID" value="XM_047150328.2"/>
</dbReference>
<keyword evidence="4" id="KW-0969">Cilium</keyword>
<evidence type="ECO:0000313" key="11">
    <source>
        <dbReference type="RefSeq" id="XP_047006284.1"/>
    </source>
</evidence>
<evidence type="ECO:0000256" key="6">
    <source>
        <dbReference type="SAM" id="Coils"/>
    </source>
</evidence>